<evidence type="ECO:0000313" key="2">
    <source>
        <dbReference type="EMBL" id="SFN97886.1"/>
    </source>
</evidence>
<gene>
    <name evidence="2" type="ORF">SAMN04488519_1031</name>
</gene>
<proteinExistence type="predicted"/>
<feature type="transmembrane region" description="Helical" evidence="1">
    <location>
        <begin position="155"/>
        <end position="173"/>
    </location>
</feature>
<protein>
    <submittedName>
        <fullName evidence="2">Uncharacterized protein</fullName>
    </submittedName>
</protein>
<sequence length="320" mass="36423">MFKISRYKKNSIQKPSVKLFVDCENSLQKVIQVMENNFVKFVLTVFLTLCISISSAQNTQESRNYFPGNYSNQPIITLKEGFFNKTTYYLDGEKSSPKEVTDFLNSLKNEDFKFQSYQRKKNLGMGIRVSGIAVTIGSIAYLFTNDITPANVRPWFWASFGGGVLQSTGNILVADSERRIQRTINDFNAYHYSGGTEAFLSMDVMGSFFGPKINIYEGPMVLEKDQVLTRFQSNPEALQLYEQVLRREKVSTVANVVNSALGIGIFFLAVGFESQSSSQNDLLIPLTFTGVGLNIFSRFYERKTRNLTRDVLYKYNYQEP</sequence>
<feature type="transmembrane region" description="Helical" evidence="1">
    <location>
        <begin position="123"/>
        <end position="143"/>
    </location>
</feature>
<reference evidence="3" key="1">
    <citation type="submission" date="2016-10" db="EMBL/GenBank/DDBJ databases">
        <authorList>
            <person name="Varghese N."/>
            <person name="Submissions S."/>
        </authorList>
    </citation>
    <scope>NUCLEOTIDE SEQUENCE [LARGE SCALE GENOMIC DNA]</scope>
    <source>
        <strain evidence="3">DSM 15282</strain>
    </source>
</reference>
<keyword evidence="3" id="KW-1185">Reference proteome</keyword>
<evidence type="ECO:0000313" key="3">
    <source>
        <dbReference type="Proteomes" id="UP000199564"/>
    </source>
</evidence>
<keyword evidence="1" id="KW-0472">Membrane</keyword>
<organism evidence="2 3">
    <name type="scientific">Algoriphagus ornithinivorans</name>
    <dbReference type="NCBI Taxonomy" id="226506"/>
    <lineage>
        <taxon>Bacteria</taxon>
        <taxon>Pseudomonadati</taxon>
        <taxon>Bacteroidota</taxon>
        <taxon>Cytophagia</taxon>
        <taxon>Cytophagales</taxon>
        <taxon>Cyclobacteriaceae</taxon>
        <taxon>Algoriphagus</taxon>
    </lineage>
</organism>
<keyword evidence="1" id="KW-1133">Transmembrane helix</keyword>
<name>A0A1I5DFG4_9BACT</name>
<feature type="transmembrane region" description="Helical" evidence="1">
    <location>
        <begin position="250"/>
        <end position="270"/>
    </location>
</feature>
<dbReference type="Proteomes" id="UP000199564">
    <property type="component" value="Unassembled WGS sequence"/>
</dbReference>
<accession>A0A1I5DFG4</accession>
<feature type="transmembrane region" description="Helical" evidence="1">
    <location>
        <begin position="282"/>
        <end position="300"/>
    </location>
</feature>
<dbReference type="EMBL" id="FOVW01000003">
    <property type="protein sequence ID" value="SFN97886.1"/>
    <property type="molecule type" value="Genomic_DNA"/>
</dbReference>
<keyword evidence="1" id="KW-0812">Transmembrane</keyword>
<dbReference type="AlphaFoldDB" id="A0A1I5DFG4"/>
<evidence type="ECO:0000256" key="1">
    <source>
        <dbReference type="SAM" id="Phobius"/>
    </source>
</evidence>